<organism evidence="2 3">
    <name type="scientific">Mycobacterium mantenii</name>
    <dbReference type="NCBI Taxonomy" id="560555"/>
    <lineage>
        <taxon>Bacteria</taxon>
        <taxon>Bacillati</taxon>
        <taxon>Actinomycetota</taxon>
        <taxon>Actinomycetes</taxon>
        <taxon>Mycobacteriales</taxon>
        <taxon>Mycobacteriaceae</taxon>
        <taxon>Mycobacterium</taxon>
        <taxon>Mycobacterium avium complex (MAC)</taxon>
    </lineage>
</organism>
<dbReference type="RefSeq" id="WP_083099144.1">
    <property type="nucleotide sequence ID" value="NZ_AP022590.1"/>
</dbReference>
<evidence type="ECO:0000313" key="2">
    <source>
        <dbReference type="EMBL" id="ORA98930.1"/>
    </source>
</evidence>
<evidence type="ECO:0000256" key="1">
    <source>
        <dbReference type="SAM" id="Phobius"/>
    </source>
</evidence>
<sequence>MGQPVDYYAGEPERWLATVGDISFSQHWVATPTGTYPIKDTMWTVADMSHYSESISTAGVVLCIIFVWFCLLGLLFLLMKDRRYVGYIQVTVQGSGFFHSTLLPAGGPQTMIGVTQQVNYARTLAAAA</sequence>
<comment type="caution">
    <text evidence="2">The sequence shown here is derived from an EMBL/GenBank/DDBJ whole genome shotgun (WGS) entry which is preliminary data.</text>
</comment>
<evidence type="ECO:0000313" key="3">
    <source>
        <dbReference type="Proteomes" id="UP000192760"/>
    </source>
</evidence>
<gene>
    <name evidence="2" type="ORF">BST30_25060</name>
</gene>
<feature type="transmembrane region" description="Helical" evidence="1">
    <location>
        <begin position="55"/>
        <end position="78"/>
    </location>
</feature>
<dbReference type="EMBL" id="MVHW01000042">
    <property type="protein sequence ID" value="ORA98930.1"/>
    <property type="molecule type" value="Genomic_DNA"/>
</dbReference>
<keyword evidence="1" id="KW-1133">Transmembrane helix</keyword>
<keyword evidence="1" id="KW-0812">Transmembrane</keyword>
<protein>
    <submittedName>
        <fullName evidence="2">Uncharacterized protein</fullName>
    </submittedName>
</protein>
<name>A0A1X0FB20_MYCNT</name>
<dbReference type="Proteomes" id="UP000192760">
    <property type="component" value="Unassembled WGS sequence"/>
</dbReference>
<proteinExistence type="predicted"/>
<keyword evidence="1" id="KW-0472">Membrane</keyword>
<accession>A0A1X0FB20</accession>
<dbReference type="AlphaFoldDB" id="A0A1X0FB20"/>
<reference evidence="2 3" key="1">
    <citation type="submission" date="2017-02" db="EMBL/GenBank/DDBJ databases">
        <title>The new phylogeny of genus Mycobacterium.</title>
        <authorList>
            <person name="Tortoli E."/>
            <person name="Trovato A."/>
            <person name="Cirillo D.M."/>
        </authorList>
    </citation>
    <scope>NUCLEOTIDE SEQUENCE [LARGE SCALE GENOMIC DNA]</scope>
    <source>
        <strain evidence="2 3">DSM 45255</strain>
    </source>
</reference>